<accession>A0A8J3Y8H2</accession>
<gene>
    <name evidence="2" type="ORF">Sya03_25420</name>
</gene>
<proteinExistence type="predicted"/>
<evidence type="ECO:0000313" key="2">
    <source>
        <dbReference type="EMBL" id="GIJ03190.1"/>
    </source>
</evidence>
<name>A0A8J3Y8H2_9ACTN</name>
<keyword evidence="3" id="KW-1185">Reference proteome</keyword>
<keyword evidence="1" id="KW-1133">Transmembrane helix</keyword>
<dbReference type="EMBL" id="BOOY01000018">
    <property type="protein sequence ID" value="GIJ03190.1"/>
    <property type="molecule type" value="Genomic_DNA"/>
</dbReference>
<dbReference type="AlphaFoldDB" id="A0A8J3Y8H2"/>
<reference evidence="2" key="1">
    <citation type="submission" date="2021-01" db="EMBL/GenBank/DDBJ databases">
        <title>Whole genome shotgun sequence of Spirilliplanes yamanashiensis NBRC 15828.</title>
        <authorList>
            <person name="Komaki H."/>
            <person name="Tamura T."/>
        </authorList>
    </citation>
    <scope>NUCLEOTIDE SEQUENCE</scope>
    <source>
        <strain evidence="2">NBRC 15828</strain>
    </source>
</reference>
<feature type="transmembrane region" description="Helical" evidence="1">
    <location>
        <begin position="202"/>
        <end position="222"/>
    </location>
</feature>
<feature type="transmembrane region" description="Helical" evidence="1">
    <location>
        <begin position="51"/>
        <end position="68"/>
    </location>
</feature>
<protein>
    <submittedName>
        <fullName evidence="2">Uncharacterized protein</fullName>
    </submittedName>
</protein>
<feature type="transmembrane region" description="Helical" evidence="1">
    <location>
        <begin position="149"/>
        <end position="168"/>
    </location>
</feature>
<evidence type="ECO:0000313" key="3">
    <source>
        <dbReference type="Proteomes" id="UP000652013"/>
    </source>
</evidence>
<dbReference type="RefSeq" id="WP_203938468.1">
    <property type="nucleotide sequence ID" value="NZ_BAAAGJ010000005.1"/>
</dbReference>
<evidence type="ECO:0000256" key="1">
    <source>
        <dbReference type="SAM" id="Phobius"/>
    </source>
</evidence>
<sequence length="225" mass="23325">MTSAADRRHAGHHPRRPLRVAPAWVGAAGTDHRADVLPVREAVWIWSVRRFARNALWALPVAAVAYGWTTFGDVSRPEQFYAVLAAAWLSLVAMVAIAALLAGTRTRRPAVAGLLLGFLGTIMLLPLMALPPDTALAGGTVPADRIGPLGVTAAMVAGSGWLLLGWAVLRSKLLNPADGILLMIAAVSVGAGTFAVDPLPTVGALLLLAAGMGLAWTGGRLIPSA</sequence>
<keyword evidence="1" id="KW-0812">Transmembrane</keyword>
<dbReference type="Proteomes" id="UP000652013">
    <property type="component" value="Unassembled WGS sequence"/>
</dbReference>
<organism evidence="2 3">
    <name type="scientific">Spirilliplanes yamanashiensis</name>
    <dbReference type="NCBI Taxonomy" id="42233"/>
    <lineage>
        <taxon>Bacteria</taxon>
        <taxon>Bacillati</taxon>
        <taxon>Actinomycetota</taxon>
        <taxon>Actinomycetes</taxon>
        <taxon>Micromonosporales</taxon>
        <taxon>Micromonosporaceae</taxon>
        <taxon>Spirilliplanes</taxon>
    </lineage>
</organism>
<keyword evidence="1" id="KW-0472">Membrane</keyword>
<feature type="transmembrane region" description="Helical" evidence="1">
    <location>
        <begin position="180"/>
        <end position="196"/>
    </location>
</feature>
<comment type="caution">
    <text evidence="2">The sequence shown here is derived from an EMBL/GenBank/DDBJ whole genome shotgun (WGS) entry which is preliminary data.</text>
</comment>
<feature type="transmembrane region" description="Helical" evidence="1">
    <location>
        <begin position="80"/>
        <end position="103"/>
    </location>
</feature>
<feature type="transmembrane region" description="Helical" evidence="1">
    <location>
        <begin position="110"/>
        <end position="129"/>
    </location>
</feature>